<dbReference type="AlphaFoldDB" id="A0A3F3PIU1"/>
<evidence type="ECO:0000256" key="7">
    <source>
        <dbReference type="ARBA" id="ARBA00023015"/>
    </source>
</evidence>
<comment type="subcellular location">
    <subcellularLocation>
        <location evidence="1">Nucleus</location>
    </subcellularLocation>
</comment>
<dbReference type="RefSeq" id="XP_026619892.1">
    <property type="nucleotide sequence ID" value="XM_026775050.1"/>
</dbReference>
<evidence type="ECO:0000313" key="15">
    <source>
        <dbReference type="EMBL" id="RDH26870.1"/>
    </source>
</evidence>
<dbReference type="GO" id="GO:0048315">
    <property type="term" value="P:conidium formation"/>
    <property type="evidence" value="ECO:0007669"/>
    <property type="project" value="UniProtKB-KW"/>
</dbReference>
<protein>
    <recommendedName>
        <fullName evidence="11">C2H2 type master regulator of conidiophore development brlA</fullName>
    </recommendedName>
</protein>
<keyword evidence="5" id="KW-0862">Zinc</keyword>
<name>A0A3F3PIU1_9EURO</name>
<keyword evidence="6" id="KW-0749">Sporulation</keyword>
<evidence type="ECO:0000256" key="11">
    <source>
        <dbReference type="ARBA" id="ARBA00044085"/>
    </source>
</evidence>
<dbReference type="InterPro" id="IPR036236">
    <property type="entry name" value="Znf_C2H2_sf"/>
</dbReference>
<dbReference type="GO" id="GO:0005634">
    <property type="term" value="C:nucleus"/>
    <property type="evidence" value="ECO:0007669"/>
    <property type="project" value="UniProtKB-SubCell"/>
</dbReference>
<keyword evidence="9" id="KW-0804">Transcription</keyword>
<dbReference type="PANTHER" id="PTHR14003">
    <property type="entry name" value="TRANSCRIPTIONAL REPRESSOR PROTEIN YY"/>
    <property type="match status" value="1"/>
</dbReference>
<keyword evidence="8" id="KW-0010">Activator</keyword>
<dbReference type="SUPFAM" id="SSF57667">
    <property type="entry name" value="beta-beta-alpha zinc fingers"/>
    <property type="match status" value="3"/>
</dbReference>
<feature type="domain" description="C2H2-type" evidence="14">
    <location>
        <begin position="9"/>
        <end position="38"/>
    </location>
</feature>
<evidence type="ECO:0000259" key="14">
    <source>
        <dbReference type="PROSITE" id="PS50157"/>
    </source>
</evidence>
<keyword evidence="4 12" id="KW-0863">Zinc-finger</keyword>
<dbReference type="GO" id="GO:0008270">
    <property type="term" value="F:zinc ion binding"/>
    <property type="evidence" value="ECO:0007669"/>
    <property type="project" value="UniProtKB-KW"/>
</dbReference>
<keyword evidence="10" id="KW-0183">Conidiation</keyword>
<evidence type="ECO:0000256" key="1">
    <source>
        <dbReference type="ARBA" id="ARBA00004123"/>
    </source>
</evidence>
<keyword evidence="3" id="KW-0677">Repeat</keyword>
<feature type="domain" description="C2H2-type" evidence="14">
    <location>
        <begin position="59"/>
        <end position="88"/>
    </location>
</feature>
<dbReference type="GO" id="GO:0030435">
    <property type="term" value="P:sporulation resulting in formation of a cellular spore"/>
    <property type="evidence" value="ECO:0007669"/>
    <property type="project" value="UniProtKB-KW"/>
</dbReference>
<organism evidence="15 16">
    <name type="scientific">Aspergillus welwitschiae</name>
    <dbReference type="NCBI Taxonomy" id="1341132"/>
    <lineage>
        <taxon>Eukaryota</taxon>
        <taxon>Fungi</taxon>
        <taxon>Dikarya</taxon>
        <taxon>Ascomycota</taxon>
        <taxon>Pezizomycotina</taxon>
        <taxon>Eurotiomycetes</taxon>
        <taxon>Eurotiomycetidae</taxon>
        <taxon>Eurotiales</taxon>
        <taxon>Aspergillaceae</taxon>
        <taxon>Aspergillus</taxon>
        <taxon>Aspergillus subgen. Circumdati</taxon>
    </lineage>
</organism>
<dbReference type="PROSITE" id="PS50157">
    <property type="entry name" value="ZINC_FINGER_C2H2_2"/>
    <property type="match status" value="3"/>
</dbReference>
<dbReference type="GO" id="GO:0005667">
    <property type="term" value="C:transcription regulator complex"/>
    <property type="evidence" value="ECO:0007669"/>
    <property type="project" value="TreeGrafter"/>
</dbReference>
<dbReference type="STRING" id="1341132.A0A3F3PIU1"/>
<dbReference type="PANTHER" id="PTHR14003:SF19">
    <property type="entry name" value="YY2 TRANSCRIPTION FACTOR"/>
    <property type="match status" value="1"/>
</dbReference>
<dbReference type="PROSITE" id="PS00028">
    <property type="entry name" value="ZINC_FINGER_C2H2_1"/>
    <property type="match status" value="3"/>
</dbReference>
<evidence type="ECO:0000256" key="9">
    <source>
        <dbReference type="ARBA" id="ARBA00023163"/>
    </source>
</evidence>
<reference evidence="15 16" key="1">
    <citation type="submission" date="2018-07" db="EMBL/GenBank/DDBJ databases">
        <title>The genomes of Aspergillus section Nigri reveals drivers in fungal speciation.</title>
        <authorList>
            <consortium name="DOE Joint Genome Institute"/>
            <person name="Vesth T.C."/>
            <person name="Nybo J."/>
            <person name="Theobald S."/>
            <person name="Brandl J."/>
            <person name="Frisvad J.C."/>
            <person name="Nielsen K.F."/>
            <person name="Lyhne E.K."/>
            <person name="Kogle M.E."/>
            <person name="Kuo A."/>
            <person name="Riley R."/>
            <person name="Clum A."/>
            <person name="Nolan M."/>
            <person name="Lipzen A."/>
            <person name="Salamov A."/>
            <person name="Henrissat B."/>
            <person name="Wiebenga A."/>
            <person name="De vries R.P."/>
            <person name="Grigoriev I.V."/>
            <person name="Mortensen U.H."/>
            <person name="Andersen M.R."/>
            <person name="Baker S.E."/>
        </authorList>
    </citation>
    <scope>NUCLEOTIDE SEQUENCE [LARGE SCALE GENOMIC DNA]</scope>
    <source>
        <strain evidence="15 16">CBS 139.54b</strain>
    </source>
</reference>
<dbReference type="FunFam" id="3.30.160.60:FF:000032">
    <property type="entry name" value="Krueppel-like factor 4"/>
    <property type="match status" value="1"/>
</dbReference>
<feature type="domain" description="C2H2-type" evidence="14">
    <location>
        <begin position="89"/>
        <end position="114"/>
    </location>
</feature>
<dbReference type="Gene3D" id="3.30.160.60">
    <property type="entry name" value="Classic Zinc Finger"/>
    <property type="match status" value="4"/>
</dbReference>
<dbReference type="Pfam" id="PF00096">
    <property type="entry name" value="zf-C2H2"/>
    <property type="match status" value="3"/>
</dbReference>
<dbReference type="GO" id="GO:0000785">
    <property type="term" value="C:chromatin"/>
    <property type="evidence" value="ECO:0007669"/>
    <property type="project" value="TreeGrafter"/>
</dbReference>
<evidence type="ECO:0000256" key="8">
    <source>
        <dbReference type="ARBA" id="ARBA00023159"/>
    </source>
</evidence>
<dbReference type="GO" id="GO:0000978">
    <property type="term" value="F:RNA polymerase II cis-regulatory region sequence-specific DNA binding"/>
    <property type="evidence" value="ECO:0007669"/>
    <property type="project" value="TreeGrafter"/>
</dbReference>
<keyword evidence="7" id="KW-0805">Transcription regulation</keyword>
<evidence type="ECO:0000256" key="3">
    <source>
        <dbReference type="ARBA" id="ARBA00022737"/>
    </source>
</evidence>
<evidence type="ECO:0000256" key="2">
    <source>
        <dbReference type="ARBA" id="ARBA00022723"/>
    </source>
</evidence>
<keyword evidence="16" id="KW-1185">Reference proteome</keyword>
<evidence type="ECO:0000256" key="6">
    <source>
        <dbReference type="ARBA" id="ARBA00022969"/>
    </source>
</evidence>
<evidence type="ECO:0000256" key="4">
    <source>
        <dbReference type="ARBA" id="ARBA00022771"/>
    </source>
</evidence>
<accession>A0A3F3PIU1</accession>
<evidence type="ECO:0000256" key="12">
    <source>
        <dbReference type="PROSITE-ProRule" id="PRU00042"/>
    </source>
</evidence>
<feature type="region of interest" description="Disordered" evidence="13">
    <location>
        <begin position="104"/>
        <end position="127"/>
    </location>
</feature>
<gene>
    <name evidence="15" type="ORF">BDQ94DRAFT_186071</name>
</gene>
<sequence>MRHYDGRGHYCIWDICNKVFSRKADLRRHYRIHTNERPYHCTRSALTVHSRTHTGEKPHVCEDRGCHKAFADSSSLARHRRIHTGQRPYICRVSTCKRTFRRKEDLTKHQLRSHPPKTVNPPSSINTVSRHPYPWQVAIPALNERHLSTRQETYPHTQSPTSAFDAHQTVYVTPAPPTMVASMVDIQRAQQYCVQLVQQRWQYDHVYQEYLSVGFQQPYHSHPMATCPSRMITNNVATSRQPIF</sequence>
<evidence type="ECO:0000256" key="5">
    <source>
        <dbReference type="ARBA" id="ARBA00022833"/>
    </source>
</evidence>
<proteinExistence type="predicted"/>
<dbReference type="GeneID" id="38143406"/>
<dbReference type="Proteomes" id="UP000253729">
    <property type="component" value="Unassembled WGS sequence"/>
</dbReference>
<evidence type="ECO:0000256" key="13">
    <source>
        <dbReference type="SAM" id="MobiDB-lite"/>
    </source>
</evidence>
<evidence type="ECO:0000256" key="10">
    <source>
        <dbReference type="ARBA" id="ARBA00023321"/>
    </source>
</evidence>
<evidence type="ECO:0000313" key="16">
    <source>
        <dbReference type="Proteomes" id="UP000253729"/>
    </source>
</evidence>
<dbReference type="GO" id="GO:0000981">
    <property type="term" value="F:DNA-binding transcription factor activity, RNA polymerase II-specific"/>
    <property type="evidence" value="ECO:0007669"/>
    <property type="project" value="TreeGrafter"/>
</dbReference>
<dbReference type="EMBL" id="KZ852112">
    <property type="protein sequence ID" value="RDH26870.1"/>
    <property type="molecule type" value="Genomic_DNA"/>
</dbReference>
<dbReference type="InterPro" id="IPR013087">
    <property type="entry name" value="Znf_C2H2_type"/>
</dbReference>
<keyword evidence="2" id="KW-0479">Metal-binding</keyword>
<dbReference type="SMART" id="SM00355">
    <property type="entry name" value="ZnF_C2H2"/>
    <property type="match status" value="3"/>
</dbReference>